<gene>
    <name evidence="3" type="ORF">Q31a_32450</name>
</gene>
<dbReference type="CDD" id="cd00229">
    <property type="entry name" value="SGNH_hydrolase"/>
    <property type="match status" value="1"/>
</dbReference>
<reference evidence="3 4" key="1">
    <citation type="submission" date="2019-02" db="EMBL/GenBank/DDBJ databases">
        <title>Deep-cultivation of Planctomycetes and their phenomic and genomic characterization uncovers novel biology.</title>
        <authorList>
            <person name="Wiegand S."/>
            <person name="Jogler M."/>
            <person name="Boedeker C."/>
            <person name="Pinto D."/>
            <person name="Vollmers J."/>
            <person name="Rivas-Marin E."/>
            <person name="Kohn T."/>
            <person name="Peeters S.H."/>
            <person name="Heuer A."/>
            <person name="Rast P."/>
            <person name="Oberbeckmann S."/>
            <person name="Bunk B."/>
            <person name="Jeske O."/>
            <person name="Meyerdierks A."/>
            <person name="Storesund J.E."/>
            <person name="Kallscheuer N."/>
            <person name="Luecker S."/>
            <person name="Lage O.M."/>
            <person name="Pohl T."/>
            <person name="Merkel B.J."/>
            <person name="Hornburger P."/>
            <person name="Mueller R.-W."/>
            <person name="Bruemmer F."/>
            <person name="Labrenz M."/>
            <person name="Spormann A.M."/>
            <person name="Op den Camp H."/>
            <person name="Overmann J."/>
            <person name="Amann R."/>
            <person name="Jetten M.S.M."/>
            <person name="Mascher T."/>
            <person name="Medema M.H."/>
            <person name="Devos D.P."/>
            <person name="Kaster A.-K."/>
            <person name="Ovreas L."/>
            <person name="Rohde M."/>
            <person name="Galperin M.Y."/>
            <person name="Jogler C."/>
        </authorList>
    </citation>
    <scope>NUCLEOTIDE SEQUENCE [LARGE SCALE GENOMIC DNA]</scope>
    <source>
        <strain evidence="3 4">Q31a</strain>
    </source>
</reference>
<evidence type="ECO:0000256" key="1">
    <source>
        <dbReference type="SAM" id="SignalP"/>
    </source>
</evidence>
<protein>
    <recommendedName>
        <fullName evidence="2">SGNH hydrolase-type esterase domain-containing protein</fullName>
    </recommendedName>
</protein>
<dbReference type="InterPro" id="IPR036514">
    <property type="entry name" value="SGNH_hydro_sf"/>
</dbReference>
<dbReference type="Gene3D" id="3.40.50.1110">
    <property type="entry name" value="SGNH hydrolase"/>
    <property type="match status" value="1"/>
</dbReference>
<proteinExistence type="predicted"/>
<organism evidence="3 4">
    <name type="scientific">Aureliella helgolandensis</name>
    <dbReference type="NCBI Taxonomy" id="2527968"/>
    <lineage>
        <taxon>Bacteria</taxon>
        <taxon>Pseudomonadati</taxon>
        <taxon>Planctomycetota</taxon>
        <taxon>Planctomycetia</taxon>
        <taxon>Pirellulales</taxon>
        <taxon>Pirellulaceae</taxon>
        <taxon>Aureliella</taxon>
    </lineage>
</organism>
<feature type="signal peptide" evidence="1">
    <location>
        <begin position="1"/>
        <end position="19"/>
    </location>
</feature>
<accession>A0A518G8K7</accession>
<dbReference type="PANTHER" id="PTHR30383">
    <property type="entry name" value="THIOESTERASE 1/PROTEASE 1/LYSOPHOSPHOLIPASE L1"/>
    <property type="match status" value="1"/>
</dbReference>
<name>A0A518G8K7_9BACT</name>
<sequence precursor="true">MKLPYLVALLLMSFPSVSAAEPVRERIEWIDIWVTNADQDDLPRVLLVGDSIVRGYFAETEKRLSGKAACARLTTSKCVSDPTFNEDLQLLLKQYKFDVIHFNNGLHGWGYDEEQYREGLSNTVAALKKHAPHAKLIWATTTPDRDKSDLQKFGKRAERVKDRNRIAAEIMKQHSIPSDDLFGLVENHPDWQSNDGVHFNAQGKEAQASQVAETIQKHLP</sequence>
<keyword evidence="1" id="KW-0732">Signal</keyword>
<evidence type="ECO:0000313" key="4">
    <source>
        <dbReference type="Proteomes" id="UP000318017"/>
    </source>
</evidence>
<feature type="chain" id="PRO_5021727840" description="SGNH hydrolase-type esterase domain-containing protein" evidence="1">
    <location>
        <begin position="20"/>
        <end position="220"/>
    </location>
</feature>
<dbReference type="PANTHER" id="PTHR30383:SF26">
    <property type="entry name" value="SGNH HYDROLASE-TYPE ESTERASE DOMAIN-CONTAINING PROTEIN"/>
    <property type="match status" value="1"/>
</dbReference>
<dbReference type="InterPro" id="IPR013830">
    <property type="entry name" value="SGNH_hydro"/>
</dbReference>
<feature type="domain" description="SGNH hydrolase-type esterase" evidence="2">
    <location>
        <begin position="48"/>
        <end position="205"/>
    </location>
</feature>
<dbReference type="SUPFAM" id="SSF52266">
    <property type="entry name" value="SGNH hydrolase"/>
    <property type="match status" value="1"/>
</dbReference>
<dbReference type="AlphaFoldDB" id="A0A518G8K7"/>
<evidence type="ECO:0000313" key="3">
    <source>
        <dbReference type="EMBL" id="QDV24923.1"/>
    </source>
</evidence>
<keyword evidence="4" id="KW-1185">Reference proteome</keyword>
<evidence type="ECO:0000259" key="2">
    <source>
        <dbReference type="Pfam" id="PF13472"/>
    </source>
</evidence>
<dbReference type="Pfam" id="PF13472">
    <property type="entry name" value="Lipase_GDSL_2"/>
    <property type="match status" value="1"/>
</dbReference>
<dbReference type="InterPro" id="IPR051532">
    <property type="entry name" value="Ester_Hydrolysis_Enzymes"/>
</dbReference>
<dbReference type="EMBL" id="CP036298">
    <property type="protein sequence ID" value="QDV24923.1"/>
    <property type="molecule type" value="Genomic_DNA"/>
</dbReference>
<dbReference type="KEGG" id="ahel:Q31a_32450"/>
<dbReference type="OrthoDB" id="9815670at2"/>
<dbReference type="GO" id="GO:0004622">
    <property type="term" value="F:phosphatidylcholine lysophospholipase activity"/>
    <property type="evidence" value="ECO:0007669"/>
    <property type="project" value="TreeGrafter"/>
</dbReference>
<dbReference type="Proteomes" id="UP000318017">
    <property type="component" value="Chromosome"/>
</dbReference>
<dbReference type="RefSeq" id="WP_145079286.1">
    <property type="nucleotide sequence ID" value="NZ_CP036298.1"/>
</dbReference>